<feature type="transmembrane region" description="Helical" evidence="2">
    <location>
        <begin position="409"/>
        <end position="431"/>
    </location>
</feature>
<proteinExistence type="predicted"/>
<keyword evidence="4" id="KW-1185">Reference proteome</keyword>
<dbReference type="Pfam" id="PF09913">
    <property type="entry name" value="DUF2142"/>
    <property type="match status" value="1"/>
</dbReference>
<evidence type="ECO:0000256" key="1">
    <source>
        <dbReference type="SAM" id="MobiDB-lite"/>
    </source>
</evidence>
<dbReference type="InterPro" id="IPR018674">
    <property type="entry name" value="DUF2142_membrane"/>
</dbReference>
<gene>
    <name evidence="3" type="ORF">QWY28_08390</name>
</gene>
<keyword evidence="2" id="KW-0472">Membrane</keyword>
<feature type="transmembrane region" description="Helical" evidence="2">
    <location>
        <begin position="159"/>
        <end position="177"/>
    </location>
</feature>
<feature type="transmembrane region" description="Helical" evidence="2">
    <location>
        <begin position="352"/>
        <end position="371"/>
    </location>
</feature>
<feature type="region of interest" description="Disordered" evidence="1">
    <location>
        <begin position="481"/>
        <end position="500"/>
    </location>
</feature>
<comment type="caution">
    <text evidence="3">The sequence shown here is derived from an EMBL/GenBank/DDBJ whole genome shotgun (WGS) entry which is preliminary data.</text>
</comment>
<protein>
    <submittedName>
        <fullName evidence="3">DUF2142 domain-containing protein</fullName>
    </submittedName>
</protein>
<dbReference type="EMBL" id="JAUHJQ010000002">
    <property type="protein sequence ID" value="MDN4172955.1"/>
    <property type="molecule type" value="Genomic_DNA"/>
</dbReference>
<evidence type="ECO:0000256" key="2">
    <source>
        <dbReference type="SAM" id="Phobius"/>
    </source>
</evidence>
<feature type="transmembrane region" description="Helical" evidence="2">
    <location>
        <begin position="259"/>
        <end position="280"/>
    </location>
</feature>
<feature type="transmembrane region" description="Helical" evidence="2">
    <location>
        <begin position="233"/>
        <end position="252"/>
    </location>
</feature>
<evidence type="ECO:0000313" key="3">
    <source>
        <dbReference type="EMBL" id="MDN4172955.1"/>
    </source>
</evidence>
<feature type="transmembrane region" description="Helical" evidence="2">
    <location>
        <begin position="324"/>
        <end position="345"/>
    </location>
</feature>
<dbReference type="Proteomes" id="UP001168620">
    <property type="component" value="Unassembled WGS sequence"/>
</dbReference>
<keyword evidence="2" id="KW-1133">Transmembrane helix</keyword>
<feature type="transmembrane region" description="Helical" evidence="2">
    <location>
        <begin position="130"/>
        <end position="152"/>
    </location>
</feature>
<keyword evidence="2" id="KW-0812">Transmembrane</keyword>
<organism evidence="3 4">
    <name type="scientific">Nocardioides oceani</name>
    <dbReference type="NCBI Taxonomy" id="3058369"/>
    <lineage>
        <taxon>Bacteria</taxon>
        <taxon>Bacillati</taxon>
        <taxon>Actinomycetota</taxon>
        <taxon>Actinomycetes</taxon>
        <taxon>Propionibacteriales</taxon>
        <taxon>Nocardioidaceae</taxon>
        <taxon>Nocardioides</taxon>
    </lineage>
</organism>
<accession>A0ABT8FER1</accession>
<dbReference type="RefSeq" id="WP_300951935.1">
    <property type="nucleotide sequence ID" value="NZ_JAUHJQ010000002.1"/>
</dbReference>
<name>A0ABT8FER1_9ACTN</name>
<evidence type="ECO:0000313" key="4">
    <source>
        <dbReference type="Proteomes" id="UP001168620"/>
    </source>
</evidence>
<sequence>MTAPARAALWFVLGTLCLQAAWVLTVPPYRGLDEHEHAYKAAAVARGDWSPTHPRSPDGWGDRLQVPRDVVDSAHPVCESLPYTTPDNCEGTSNGDGRTTVASSAARYNPVFYALVGSAALPFDGVAALYAMRVCAALLCAFLLGAAAFVLARRGSSRWTWMCFASVLTPIVLYSSAVAAPNGVELASAVLVWVGIVGLRRDSSRSPAPDRFYLGAVAMGGLGLVMVRTLGPLWLVLILAGGSLLLGRPRVFALLRSRAGAATAGLLVVAGVAALGWTAAARTNDPGGPLGVTRDAWAALPGGWAMWLFQSVAAFPARDEIAPLGLYAVTLTVWTVILLVGLRAADHRLRRAVALVVVSAVLVPSAATLLTHAELGIAWQGRYSYPLALGALLLCAAAKPPLPHVHGRLAVALVALTVVVPTAAVELIGVLDVVRGERLSSPLAGTDSWFVPPDSVLALLVVSGATAWGVAVAVATRSRHLEPEGPAPGRLTLEPSTLHR</sequence>
<reference evidence="3" key="1">
    <citation type="submission" date="2023-06" db="EMBL/GenBank/DDBJ databases">
        <title>Draft genome sequence of Nocardioides sp. SOB77.</title>
        <authorList>
            <person name="Zhang G."/>
        </authorList>
    </citation>
    <scope>NUCLEOTIDE SEQUENCE</scope>
    <source>
        <strain evidence="3">SOB77</strain>
    </source>
</reference>